<dbReference type="InterPro" id="IPR026212">
    <property type="entry name" value="Cep78"/>
</dbReference>
<proteinExistence type="predicted"/>
<dbReference type="InterPro" id="IPR032675">
    <property type="entry name" value="LRR_dom_sf"/>
</dbReference>
<keyword evidence="2" id="KW-1185">Reference proteome</keyword>
<evidence type="ECO:0000313" key="2">
    <source>
        <dbReference type="Proteomes" id="UP000502823"/>
    </source>
</evidence>
<gene>
    <name evidence="1" type="ORF">Cfor_06585</name>
</gene>
<evidence type="ECO:0000313" key="1">
    <source>
        <dbReference type="EMBL" id="GFG28668.1"/>
    </source>
</evidence>
<protein>
    <submittedName>
        <fullName evidence="1">Uncharacterized protein</fullName>
    </submittedName>
</protein>
<dbReference type="InParanoid" id="A0A6L2PE75"/>
<dbReference type="GO" id="GO:0005813">
    <property type="term" value="C:centrosome"/>
    <property type="evidence" value="ECO:0007669"/>
    <property type="project" value="TreeGrafter"/>
</dbReference>
<dbReference type="SMART" id="SM00368">
    <property type="entry name" value="LRR_RI"/>
    <property type="match status" value="4"/>
</dbReference>
<dbReference type="Gene3D" id="3.80.10.10">
    <property type="entry name" value="Ribonuclease Inhibitor"/>
    <property type="match status" value="2"/>
</dbReference>
<reference evidence="2" key="1">
    <citation type="submission" date="2020-01" db="EMBL/GenBank/DDBJ databases">
        <title>Draft genome sequence of the Termite Coptotermes fromosanus.</title>
        <authorList>
            <person name="Itakura S."/>
            <person name="Yosikawa Y."/>
            <person name="Umezawa K."/>
        </authorList>
    </citation>
    <scope>NUCLEOTIDE SEQUENCE [LARGE SCALE GENOMIC DNA]</scope>
</reference>
<dbReference type="GO" id="GO:0044782">
    <property type="term" value="P:cilium organization"/>
    <property type="evidence" value="ECO:0007669"/>
    <property type="project" value="TreeGrafter"/>
</dbReference>
<organism evidence="1 2">
    <name type="scientific">Coptotermes formosanus</name>
    <name type="common">Formosan subterranean termite</name>
    <dbReference type="NCBI Taxonomy" id="36987"/>
    <lineage>
        <taxon>Eukaryota</taxon>
        <taxon>Metazoa</taxon>
        <taxon>Ecdysozoa</taxon>
        <taxon>Arthropoda</taxon>
        <taxon>Hexapoda</taxon>
        <taxon>Insecta</taxon>
        <taxon>Pterygota</taxon>
        <taxon>Neoptera</taxon>
        <taxon>Polyneoptera</taxon>
        <taxon>Dictyoptera</taxon>
        <taxon>Blattodea</taxon>
        <taxon>Blattoidea</taxon>
        <taxon>Termitoidae</taxon>
        <taxon>Rhinotermitidae</taxon>
        <taxon>Coptotermes</taxon>
    </lineage>
</organism>
<dbReference type="InterPro" id="IPR001611">
    <property type="entry name" value="Leu-rich_rpt"/>
</dbReference>
<dbReference type="PANTHER" id="PTHR24110">
    <property type="entry name" value="CENTROSOMAL PROTEIN OF 78 KDA"/>
    <property type="match status" value="1"/>
</dbReference>
<dbReference type="OrthoDB" id="78308at2759"/>
<comment type="caution">
    <text evidence="1">The sequence shown here is derived from an EMBL/GenBank/DDBJ whole genome shotgun (WGS) entry which is preliminary data.</text>
</comment>
<dbReference type="Pfam" id="PF13516">
    <property type="entry name" value="LRR_6"/>
    <property type="match status" value="3"/>
</dbReference>
<dbReference type="Proteomes" id="UP000502823">
    <property type="component" value="Unassembled WGS sequence"/>
</dbReference>
<dbReference type="PRINTS" id="PR02062">
    <property type="entry name" value="CENTROSOME78"/>
</dbReference>
<dbReference type="EMBL" id="BLKM01000077">
    <property type="protein sequence ID" value="GFG28668.1"/>
    <property type="molecule type" value="Genomic_DNA"/>
</dbReference>
<accession>A0A6L2PE75</accession>
<name>A0A6L2PE75_COPFO</name>
<dbReference type="SUPFAM" id="SSF52047">
    <property type="entry name" value="RNI-like"/>
    <property type="match status" value="1"/>
</dbReference>
<dbReference type="GO" id="GO:0036064">
    <property type="term" value="C:ciliary basal body"/>
    <property type="evidence" value="ECO:0007669"/>
    <property type="project" value="TreeGrafter"/>
</dbReference>
<dbReference type="AlphaFoldDB" id="A0A6L2PE75"/>
<dbReference type="PANTHER" id="PTHR24110:SF3">
    <property type="entry name" value="CENTROSOMAL PROTEIN OF 78 KDA"/>
    <property type="match status" value="1"/>
</dbReference>
<sequence>MEDMATESRVRALRRVPLLQTRYILFLLMKAVRTCMCHTEALTSVELEGLPLAPHYLSELVKGMQSCRSLQHISLRRSAIGDEGCQLICRATKLLTSVQSVDLSSCGVSAEGVLAVVEMLKYQKIQRYSEIWRHTLRDQEPNPDCLPGVRRVTLNHNINIGDRGAVHLMDVLRDDVFLKALDVQNCGVGNTGGKAALEMLHSNMSLEIVDLRGNQNINSELMIQIMQQLHVNNKGVPPKYHWLQLAHKPLRPKLHICPKSQPSVKKTSSSCCMELEKAKQQIRWMSQQLSSEAVKCRQMEEKNVALQLHLEDLLGHNYVLVEKQTMTAIQESFSDFQKFIQKLRNVGLNGVLSYFLYIYLSTNKRNWYESTWEQGSISLPWVKNNLVTALTLYMICESTKFHFTFTFTSSHISQIHHLTHRHWI</sequence>